<evidence type="ECO:0000313" key="2">
    <source>
        <dbReference type="Proteomes" id="UP001303601"/>
    </source>
</evidence>
<dbReference type="Proteomes" id="UP001303601">
    <property type="component" value="Chromosome"/>
</dbReference>
<evidence type="ECO:0008006" key="3">
    <source>
        <dbReference type="Google" id="ProtNLM"/>
    </source>
</evidence>
<evidence type="ECO:0000313" key="1">
    <source>
        <dbReference type="EMBL" id="WPB53674.1"/>
    </source>
</evidence>
<sequence length="350" mass="40142">MKKTIVVAYKFLNNSCEVEVTEKSNLANFPIYKKTFNSPYLANANLISFVKLTKSEIENLIQGKINDIVIFLENSSNFIVKNKIVATNKSINENLLINHFVKDFNSNNLCLIDYSIIEKENSKKYFSLSYITLDEAKKLNAIMNSCELNIAKIYDLNYLTANYLLAKHDKKIATFVTMDNNFLTISLASKSGMLKSEKFAIGFDDLINEVASKLNISYREAYIKTSFLQSNCISNLNNPLFAICNEFVLKIFSKFVLFANKNKTEIYFNNLFFNSLFKNFSFWINSLKNSFDIKSVNIVSDANILISNEMNGLLLKLDEYENCENKLTITTELFTIDTLVFSKNKSNLFI</sequence>
<name>A0ABZ0P9F8_9BACT</name>
<proteinExistence type="predicted"/>
<dbReference type="RefSeq" id="WP_140031677.1">
    <property type="nucleotide sequence ID" value="NZ_CP137845.1"/>
</dbReference>
<dbReference type="EMBL" id="CP137845">
    <property type="protein sequence ID" value="WPB53674.1"/>
    <property type="molecule type" value="Genomic_DNA"/>
</dbReference>
<organism evidence="1 2">
    <name type="scientific">Metamycoplasma equirhinis</name>
    <dbReference type="NCBI Taxonomy" id="92402"/>
    <lineage>
        <taxon>Bacteria</taxon>
        <taxon>Bacillati</taxon>
        <taxon>Mycoplasmatota</taxon>
        <taxon>Mycoplasmoidales</taxon>
        <taxon>Metamycoplasmataceae</taxon>
        <taxon>Metamycoplasma</taxon>
    </lineage>
</organism>
<protein>
    <recommendedName>
        <fullName evidence="3">SHS2 domain-containing protein</fullName>
    </recommendedName>
</protein>
<gene>
    <name evidence="1" type="ORF">R9B83_01635</name>
</gene>
<keyword evidence="2" id="KW-1185">Reference proteome</keyword>
<accession>A0ABZ0P9F8</accession>
<dbReference type="GeneID" id="94493572"/>
<reference evidence="1" key="1">
    <citation type="submission" date="2023-11" db="EMBL/GenBank/DDBJ databases">
        <title>Completed genome sequence of Mycoplasma equirhinis type strain M432/72.</title>
        <authorList>
            <person name="Spergser J."/>
        </authorList>
    </citation>
    <scope>NUCLEOTIDE SEQUENCE [LARGE SCALE GENOMIC DNA]</scope>
    <source>
        <strain evidence="1">M432/72</strain>
    </source>
</reference>